<dbReference type="AlphaFoldDB" id="T1J3Y8"/>
<evidence type="ECO:0000313" key="1">
    <source>
        <dbReference type="EnsemblMetazoa" id="SMAR008314-PA"/>
    </source>
</evidence>
<dbReference type="PANTHER" id="PTHR11909">
    <property type="entry name" value="CASEIN KINASE-RELATED"/>
    <property type="match status" value="1"/>
</dbReference>
<protein>
    <submittedName>
        <fullName evidence="1">Uncharacterized protein</fullName>
    </submittedName>
</protein>
<keyword evidence="2" id="KW-1185">Reference proteome</keyword>
<dbReference type="EMBL" id="JH431832">
    <property type="status" value="NOT_ANNOTATED_CDS"/>
    <property type="molecule type" value="Genomic_DNA"/>
</dbReference>
<dbReference type="STRING" id="126957.T1J3Y8"/>
<reference evidence="2" key="1">
    <citation type="submission" date="2011-05" db="EMBL/GenBank/DDBJ databases">
        <authorList>
            <person name="Richards S.R."/>
            <person name="Qu J."/>
            <person name="Jiang H."/>
            <person name="Jhangiani S.N."/>
            <person name="Agravi P."/>
            <person name="Goodspeed R."/>
            <person name="Gross S."/>
            <person name="Mandapat C."/>
            <person name="Jackson L."/>
            <person name="Mathew T."/>
            <person name="Pu L."/>
            <person name="Thornton R."/>
            <person name="Saada N."/>
            <person name="Wilczek-Boney K.B."/>
            <person name="Lee S."/>
            <person name="Kovar C."/>
            <person name="Wu Y."/>
            <person name="Scherer S.E."/>
            <person name="Worley K.C."/>
            <person name="Muzny D.M."/>
            <person name="Gibbs R."/>
        </authorList>
    </citation>
    <scope>NUCLEOTIDE SEQUENCE</scope>
    <source>
        <strain evidence="2">Brora</strain>
    </source>
</reference>
<dbReference type="Gene3D" id="1.10.510.10">
    <property type="entry name" value="Transferase(Phosphotransferase) domain 1"/>
    <property type="match status" value="1"/>
</dbReference>
<reference evidence="1" key="2">
    <citation type="submission" date="2015-02" db="UniProtKB">
        <authorList>
            <consortium name="EnsemblMetazoa"/>
        </authorList>
    </citation>
    <scope>IDENTIFICATION</scope>
</reference>
<organism evidence="1 2">
    <name type="scientific">Strigamia maritima</name>
    <name type="common">European centipede</name>
    <name type="synonym">Geophilus maritimus</name>
    <dbReference type="NCBI Taxonomy" id="126957"/>
    <lineage>
        <taxon>Eukaryota</taxon>
        <taxon>Metazoa</taxon>
        <taxon>Ecdysozoa</taxon>
        <taxon>Arthropoda</taxon>
        <taxon>Myriapoda</taxon>
        <taxon>Chilopoda</taxon>
        <taxon>Pleurostigmophora</taxon>
        <taxon>Geophilomorpha</taxon>
        <taxon>Linotaeniidae</taxon>
        <taxon>Strigamia</taxon>
    </lineage>
</organism>
<accession>T1J3Y8</accession>
<dbReference type="Proteomes" id="UP000014500">
    <property type="component" value="Unassembled WGS sequence"/>
</dbReference>
<dbReference type="SUPFAM" id="SSF56112">
    <property type="entry name" value="Protein kinase-like (PK-like)"/>
    <property type="match status" value="1"/>
</dbReference>
<dbReference type="EnsemblMetazoa" id="SMAR008314-RA">
    <property type="protein sequence ID" value="SMAR008314-PA"/>
    <property type="gene ID" value="SMAR008314"/>
</dbReference>
<dbReference type="eggNOG" id="KOG1164">
    <property type="taxonomic scope" value="Eukaryota"/>
</dbReference>
<dbReference type="InterPro" id="IPR011009">
    <property type="entry name" value="Kinase-like_dom_sf"/>
</dbReference>
<dbReference type="InterPro" id="IPR050235">
    <property type="entry name" value="CK1_Ser-Thr_kinase"/>
</dbReference>
<name>T1J3Y8_STRMM</name>
<proteinExistence type="predicted"/>
<dbReference type="HOGENOM" id="CLU_1770396_0_0_1"/>
<sequence length="147" mass="16958">MSYLIMRGHHWPDKIVLCMANVGTLEFTSRDVHLGKYSRRGELEALAFNMLKWSSGKLPWETEAELKNYDAVEIQKIKFLNDVPKLFTECYGETPPCPGLGQFFNYIQRLGFAKTPKYSYIRQFLHKSLLRAGFDNDGKLDIINATC</sequence>
<evidence type="ECO:0000313" key="2">
    <source>
        <dbReference type="Proteomes" id="UP000014500"/>
    </source>
</evidence>
<dbReference type="PhylomeDB" id="T1J3Y8"/>